<name>A8NBX5_COPC7</name>
<reference evidence="9 10" key="1">
    <citation type="journal article" date="2010" name="Proc. Natl. Acad. Sci. U.S.A.">
        <title>Insights into evolution of multicellular fungi from the assembled chromosomes of the mushroom Coprinopsis cinerea (Coprinus cinereus).</title>
        <authorList>
            <person name="Stajich J.E."/>
            <person name="Wilke S.K."/>
            <person name="Ahren D."/>
            <person name="Au C.H."/>
            <person name="Birren B.W."/>
            <person name="Borodovsky M."/>
            <person name="Burns C."/>
            <person name="Canback B."/>
            <person name="Casselton L.A."/>
            <person name="Cheng C.K."/>
            <person name="Deng J."/>
            <person name="Dietrich F.S."/>
            <person name="Fargo D.C."/>
            <person name="Farman M.L."/>
            <person name="Gathman A.C."/>
            <person name="Goldberg J."/>
            <person name="Guigo R."/>
            <person name="Hoegger P.J."/>
            <person name="Hooker J.B."/>
            <person name="Huggins A."/>
            <person name="James T.Y."/>
            <person name="Kamada T."/>
            <person name="Kilaru S."/>
            <person name="Kodira C."/>
            <person name="Kues U."/>
            <person name="Kupfer D."/>
            <person name="Kwan H.S."/>
            <person name="Lomsadze A."/>
            <person name="Li W."/>
            <person name="Lilly W.W."/>
            <person name="Ma L.J."/>
            <person name="Mackey A.J."/>
            <person name="Manning G."/>
            <person name="Martin F."/>
            <person name="Muraguchi H."/>
            <person name="Natvig D.O."/>
            <person name="Palmerini H."/>
            <person name="Ramesh M.A."/>
            <person name="Rehmeyer C.J."/>
            <person name="Roe B.A."/>
            <person name="Shenoy N."/>
            <person name="Stanke M."/>
            <person name="Ter-Hovhannisyan V."/>
            <person name="Tunlid A."/>
            <person name="Velagapudi R."/>
            <person name="Vision T.J."/>
            <person name="Zeng Q."/>
            <person name="Zolan M.E."/>
            <person name="Pukkila P.J."/>
        </authorList>
    </citation>
    <scope>NUCLEOTIDE SEQUENCE [LARGE SCALE GENOMIC DNA]</scope>
    <source>
        <strain evidence="10">Okayama-7 / 130 / ATCC MYA-4618 / FGSC 9003</strain>
    </source>
</reference>
<dbReference type="GeneID" id="6008819"/>
<dbReference type="PANTHER" id="PTHR43161:SF25">
    <property type="entry name" value="ALCOHOL DEHYDROGENASE, PUTATIVE (AFU_ORTHOLOGUE AFUA_1G14390)-RELATED"/>
    <property type="match status" value="1"/>
</dbReference>
<keyword evidence="5" id="KW-0560">Oxidoreductase</keyword>
<dbReference type="GO" id="GO:0006062">
    <property type="term" value="P:sorbitol catabolic process"/>
    <property type="evidence" value="ECO:0007669"/>
    <property type="project" value="TreeGrafter"/>
</dbReference>
<dbReference type="Pfam" id="PF08240">
    <property type="entry name" value="ADH_N"/>
    <property type="match status" value="1"/>
</dbReference>
<accession>A8NBX5</accession>
<dbReference type="InterPro" id="IPR013154">
    <property type="entry name" value="ADH-like_N"/>
</dbReference>
<dbReference type="SMART" id="SM00829">
    <property type="entry name" value="PKS_ER"/>
    <property type="match status" value="1"/>
</dbReference>
<dbReference type="InterPro" id="IPR045306">
    <property type="entry name" value="SDH-like"/>
</dbReference>
<evidence type="ECO:0000313" key="10">
    <source>
        <dbReference type="Proteomes" id="UP000001861"/>
    </source>
</evidence>
<dbReference type="RefSeq" id="XP_001832335.1">
    <property type="nucleotide sequence ID" value="XM_001832283.1"/>
</dbReference>
<organism evidence="9 10">
    <name type="scientific">Coprinopsis cinerea (strain Okayama-7 / 130 / ATCC MYA-4618 / FGSC 9003)</name>
    <name type="common">Inky cap fungus</name>
    <name type="synonym">Hormographiella aspergillata</name>
    <dbReference type="NCBI Taxonomy" id="240176"/>
    <lineage>
        <taxon>Eukaryota</taxon>
        <taxon>Fungi</taxon>
        <taxon>Dikarya</taxon>
        <taxon>Basidiomycota</taxon>
        <taxon>Agaricomycotina</taxon>
        <taxon>Agaricomycetes</taxon>
        <taxon>Agaricomycetidae</taxon>
        <taxon>Agaricales</taxon>
        <taxon>Agaricineae</taxon>
        <taxon>Psathyrellaceae</taxon>
        <taxon>Coprinopsis</taxon>
    </lineage>
</organism>
<evidence type="ECO:0000313" key="9">
    <source>
        <dbReference type="EMBL" id="EAU89496.1"/>
    </source>
</evidence>
<dbReference type="CDD" id="cd05285">
    <property type="entry name" value="sorbitol_DH"/>
    <property type="match status" value="1"/>
</dbReference>
<dbReference type="KEGG" id="cci:CC1G_07722"/>
<dbReference type="OrthoDB" id="5363962at2759"/>
<dbReference type="FunFam" id="3.40.50.720:FF:000068">
    <property type="entry name" value="Sorbitol dehydrogenase"/>
    <property type="match status" value="1"/>
</dbReference>
<keyword evidence="10" id="KW-1185">Reference proteome</keyword>
<dbReference type="eggNOG" id="KOG0024">
    <property type="taxonomic scope" value="Eukaryota"/>
</dbReference>
<evidence type="ECO:0000256" key="4">
    <source>
        <dbReference type="ARBA" id="ARBA00022833"/>
    </source>
</evidence>
<dbReference type="VEuPathDB" id="FungiDB:CC1G_07722"/>
<dbReference type="InterPro" id="IPR011032">
    <property type="entry name" value="GroES-like_sf"/>
</dbReference>
<dbReference type="GO" id="GO:0008270">
    <property type="term" value="F:zinc ion binding"/>
    <property type="evidence" value="ECO:0007669"/>
    <property type="project" value="InterPro"/>
</dbReference>
<keyword evidence="6" id="KW-0520">NAD</keyword>
<dbReference type="STRING" id="240176.A8NBX5"/>
<proteinExistence type="inferred from homology"/>
<dbReference type="Gene3D" id="3.40.50.720">
    <property type="entry name" value="NAD(P)-binding Rossmann-like Domain"/>
    <property type="match status" value="1"/>
</dbReference>
<sequence length="389" mass="41862">MAPATQSTTAAVLRAGKPRELLIEHRPLFPPQPHQVTVDVVATGLCGSDLHYFEHGRNGDFRVRQDIVLGHEAGGIVTAVGSAVTNVVVGQRVAIEAGIYCRNCDFCHRGRYNLCKHMKFCSSASVFPHNDGTLQTKMNHPAFVVHPLPDACSFEDAALAEPLSVLIHATRRAQFEPGHTVLVYGVGTIGLLACALAKSKGASRVVAVDINESRLQFAKLNGFADDVYCSAGQPPDDSAQPQTLQEREQQQMQRAKTGAQKVLSIFDNPQGFDVVYECTGALPAIQQSIYTAVTGGKVMLIGMGSRNVTLPLSAAACREVDIHGSFRYCNTYPEALALLASGTLPNIDKLVTHRFPLEQAQRAFELMSAGQDEHGNMVIKVMVGSGVPS</sequence>
<dbReference type="SUPFAM" id="SSF51735">
    <property type="entry name" value="NAD(P)-binding Rossmann-fold domains"/>
    <property type="match status" value="1"/>
</dbReference>
<dbReference type="SUPFAM" id="SSF50129">
    <property type="entry name" value="GroES-like"/>
    <property type="match status" value="1"/>
</dbReference>
<dbReference type="Gene3D" id="3.90.180.10">
    <property type="entry name" value="Medium-chain alcohol dehydrogenases, catalytic domain"/>
    <property type="match status" value="1"/>
</dbReference>
<dbReference type="InterPro" id="IPR002328">
    <property type="entry name" value="ADH_Zn_CS"/>
</dbReference>
<dbReference type="PANTHER" id="PTHR43161">
    <property type="entry name" value="SORBITOL DEHYDROGENASE"/>
    <property type="match status" value="1"/>
</dbReference>
<protein>
    <submittedName>
        <fullName evidence="9">NADP(H)-dependent ketose reductase</fullName>
    </submittedName>
</protein>
<evidence type="ECO:0000256" key="5">
    <source>
        <dbReference type="ARBA" id="ARBA00023002"/>
    </source>
</evidence>
<gene>
    <name evidence="9" type="ORF">CC1G_07722</name>
</gene>
<evidence type="ECO:0000256" key="3">
    <source>
        <dbReference type="ARBA" id="ARBA00022723"/>
    </source>
</evidence>
<dbReference type="PROSITE" id="PS00059">
    <property type="entry name" value="ADH_ZINC"/>
    <property type="match status" value="1"/>
</dbReference>
<dbReference type="OMA" id="KLIMVGM"/>
<evidence type="ECO:0000256" key="6">
    <source>
        <dbReference type="ARBA" id="ARBA00023027"/>
    </source>
</evidence>
<comment type="caution">
    <text evidence="9">The sequence shown here is derived from an EMBL/GenBank/DDBJ whole genome shotgun (WGS) entry which is preliminary data.</text>
</comment>
<keyword evidence="4 7" id="KW-0862">Zinc</keyword>
<dbReference type="Pfam" id="PF00107">
    <property type="entry name" value="ADH_zinc_N"/>
    <property type="match status" value="1"/>
</dbReference>
<dbReference type="AlphaFoldDB" id="A8NBX5"/>
<evidence type="ECO:0000256" key="2">
    <source>
        <dbReference type="ARBA" id="ARBA00008072"/>
    </source>
</evidence>
<evidence type="ECO:0000256" key="1">
    <source>
        <dbReference type="ARBA" id="ARBA00001947"/>
    </source>
</evidence>
<dbReference type="GO" id="GO:0003939">
    <property type="term" value="F:L-iditol 2-dehydrogenase (NAD+) activity"/>
    <property type="evidence" value="ECO:0007669"/>
    <property type="project" value="TreeGrafter"/>
</dbReference>
<feature type="domain" description="Enoyl reductase (ER)" evidence="8">
    <location>
        <begin position="16"/>
        <end position="379"/>
    </location>
</feature>
<dbReference type="InParanoid" id="A8NBX5"/>
<dbReference type="EMBL" id="AACS02000009">
    <property type="protein sequence ID" value="EAU89496.1"/>
    <property type="molecule type" value="Genomic_DNA"/>
</dbReference>
<dbReference type="Proteomes" id="UP000001861">
    <property type="component" value="Unassembled WGS sequence"/>
</dbReference>
<evidence type="ECO:0000256" key="7">
    <source>
        <dbReference type="RuleBase" id="RU361277"/>
    </source>
</evidence>
<dbReference type="InterPro" id="IPR013149">
    <property type="entry name" value="ADH-like_C"/>
</dbReference>
<dbReference type="InterPro" id="IPR036291">
    <property type="entry name" value="NAD(P)-bd_dom_sf"/>
</dbReference>
<comment type="cofactor">
    <cofactor evidence="1 7">
        <name>Zn(2+)</name>
        <dbReference type="ChEBI" id="CHEBI:29105"/>
    </cofactor>
</comment>
<comment type="similarity">
    <text evidence="2 7">Belongs to the zinc-containing alcohol dehydrogenase family.</text>
</comment>
<dbReference type="InterPro" id="IPR020843">
    <property type="entry name" value="ER"/>
</dbReference>
<keyword evidence="3 7" id="KW-0479">Metal-binding</keyword>
<evidence type="ECO:0000259" key="8">
    <source>
        <dbReference type="SMART" id="SM00829"/>
    </source>
</evidence>